<protein>
    <recommendedName>
        <fullName evidence="1">Type ISP restriction-modification enzyme LLaBIII C-terminal specificity domain-containing protein</fullName>
    </recommendedName>
</protein>
<sequence length="182" mass="20551">MNYKADGKASKNIGESPETKADFCVSGATLRAYVKNVEALLKPLTIESPEKAPAPFDLGPEIVPNIERQLGLSFVPEKDEHGNVCMANHPEVRNEYKDTFDHKDLMGYIYAIWHSPTYHKAHNTSPKDDSFRIPYPKDPNFFWQLAGLGLELRAYHRLQAPLIEKHKEDIAHILKEIALATG</sequence>
<keyword evidence="3" id="KW-1185">Reference proteome</keyword>
<name>A0ABY1L0R5_9FLAO</name>
<comment type="caution">
    <text evidence="2">The sequence shown here is derived from an EMBL/GenBank/DDBJ whole genome shotgun (WGS) entry which is preliminary data.</text>
</comment>
<feature type="domain" description="Type ISP restriction-modification enzyme LLaBIII C-terminal specificity" evidence="1">
    <location>
        <begin position="82"/>
        <end position="160"/>
    </location>
</feature>
<gene>
    <name evidence="2" type="ORF">SAMN05421766_107126</name>
</gene>
<evidence type="ECO:0000313" key="3">
    <source>
        <dbReference type="Proteomes" id="UP000185728"/>
    </source>
</evidence>
<evidence type="ECO:0000259" key="1">
    <source>
        <dbReference type="Pfam" id="PF18135"/>
    </source>
</evidence>
<reference evidence="2 3" key="1">
    <citation type="submission" date="2017-01" db="EMBL/GenBank/DDBJ databases">
        <authorList>
            <person name="Varghese N."/>
            <person name="Submissions S."/>
        </authorList>
    </citation>
    <scope>NUCLEOTIDE SEQUENCE [LARGE SCALE GENOMIC DNA]</scope>
    <source>
        <strain evidence="2 3">DSM 2061</strain>
    </source>
</reference>
<accession>A0ABY1L0R5</accession>
<dbReference type="Proteomes" id="UP000185728">
    <property type="component" value="Unassembled WGS sequence"/>
</dbReference>
<proteinExistence type="predicted"/>
<dbReference type="RefSeq" id="WP_076456785.1">
    <property type="nucleotide sequence ID" value="NZ_FTOB01000007.1"/>
</dbReference>
<organism evidence="2 3">
    <name type="scientific">Zobellia uliginosa</name>
    <dbReference type="NCBI Taxonomy" id="143224"/>
    <lineage>
        <taxon>Bacteria</taxon>
        <taxon>Pseudomonadati</taxon>
        <taxon>Bacteroidota</taxon>
        <taxon>Flavobacteriia</taxon>
        <taxon>Flavobacteriales</taxon>
        <taxon>Flavobacteriaceae</taxon>
        <taxon>Zobellia</taxon>
    </lineage>
</organism>
<dbReference type="EMBL" id="FTOB01000007">
    <property type="protein sequence ID" value="SIT03286.1"/>
    <property type="molecule type" value="Genomic_DNA"/>
</dbReference>
<evidence type="ECO:0000313" key="2">
    <source>
        <dbReference type="EMBL" id="SIT03286.1"/>
    </source>
</evidence>
<dbReference type="InterPro" id="IPR041635">
    <property type="entry name" value="Type_ISP_LLaBIII_C"/>
</dbReference>
<dbReference type="Pfam" id="PF18135">
    <property type="entry name" value="Type_ISP_C"/>
    <property type="match status" value="1"/>
</dbReference>